<evidence type="ECO:0000256" key="1">
    <source>
        <dbReference type="ARBA" id="ARBA00004141"/>
    </source>
</evidence>
<feature type="transmembrane region" description="Helical" evidence="9">
    <location>
        <begin position="242"/>
        <end position="267"/>
    </location>
</feature>
<comment type="caution">
    <text evidence="11">The sequence shown here is derived from an EMBL/GenBank/DDBJ whole genome shotgun (WGS) entry which is preliminary data.</text>
</comment>
<reference evidence="11" key="2">
    <citation type="journal article" date="2023" name="IMA Fungus">
        <title>Comparative genomic study of the Penicillium genus elucidates a diverse pangenome and 15 lateral gene transfer events.</title>
        <authorList>
            <person name="Petersen C."/>
            <person name="Sorensen T."/>
            <person name="Nielsen M.R."/>
            <person name="Sondergaard T.E."/>
            <person name="Sorensen J.L."/>
            <person name="Fitzpatrick D.A."/>
            <person name="Frisvad J.C."/>
            <person name="Nielsen K.L."/>
        </authorList>
    </citation>
    <scope>NUCLEOTIDE SEQUENCE</scope>
    <source>
        <strain evidence="11">IBT 34128</strain>
    </source>
</reference>
<keyword evidence="5" id="KW-0029">Amino-acid transport</keyword>
<evidence type="ECO:0000313" key="12">
    <source>
        <dbReference type="Proteomes" id="UP001141434"/>
    </source>
</evidence>
<dbReference type="RefSeq" id="XP_056506855.1">
    <property type="nucleotide sequence ID" value="XM_056660357.1"/>
</dbReference>
<dbReference type="Pfam" id="PF01490">
    <property type="entry name" value="Aa_trans"/>
    <property type="match status" value="1"/>
</dbReference>
<feature type="transmembrane region" description="Helical" evidence="9">
    <location>
        <begin position="287"/>
        <end position="308"/>
    </location>
</feature>
<accession>A0A9W9JTV2</accession>
<feature type="compositionally biased region" description="Basic and acidic residues" evidence="8">
    <location>
        <begin position="86"/>
        <end position="98"/>
    </location>
</feature>
<dbReference type="GO" id="GO:0016020">
    <property type="term" value="C:membrane"/>
    <property type="evidence" value="ECO:0007669"/>
    <property type="project" value="UniProtKB-SubCell"/>
</dbReference>
<evidence type="ECO:0000256" key="8">
    <source>
        <dbReference type="SAM" id="MobiDB-lite"/>
    </source>
</evidence>
<proteinExistence type="inferred from homology"/>
<sequence length="572" mass="61375">MPGDERSAHSWDRQDEFEAQSLLPTSSEQHGPVAPTGLGIQGTSAPATTSTPAIPSKSTSNGKRHSSISMPTPDGQRRTPRTANRVRFDLDEQSEGNHRSNGRVHSPDDDARWLDEEDYELGNQDAPGARNTGQAMPLLTNVEAPSVAIATSDEFFAEEHLADVARRGGMRTAFMNMVNIIVGAGIIGQPYAIRQAGLATGLVLLAGLTVTVDWTIRLIVVNSKLSGADSVQATMQYCFGKGGLIAISITQWAFAFGAMVAYCVIVGDTIPRILDALFPSLRNISFLWLLTNRQAVIIIFVMGFSYPLSLYRDIAKLATVSTLALASMLIIVVTIITQGFRVPAESQGEIKSILLINSGFFQAVGVISFAFVCHHSSLMIYGSLQKPTLDRFATVTHYSTGVSSLLCVVMGVCGFLAFGSKTQGNILNNFPSSNVLVNIARLLFGLNMLTTLPLEAFVCRAVMTTYYYPDEPYSLNRHVVLTTSLVAASVVVSLITCDLGLVFELIGATSAAALAFIFPPLCYIKLSGSSRRDKLPAYICVVFGFLVMVVSVVQTIANAMNSDGGGQTCGSP</sequence>
<gene>
    <name evidence="11" type="ORF">NUU61_009832</name>
</gene>
<evidence type="ECO:0000259" key="10">
    <source>
        <dbReference type="Pfam" id="PF01490"/>
    </source>
</evidence>
<evidence type="ECO:0000256" key="9">
    <source>
        <dbReference type="SAM" id="Phobius"/>
    </source>
</evidence>
<organism evidence="11 12">
    <name type="scientific">Penicillium alfredii</name>
    <dbReference type="NCBI Taxonomy" id="1506179"/>
    <lineage>
        <taxon>Eukaryota</taxon>
        <taxon>Fungi</taxon>
        <taxon>Dikarya</taxon>
        <taxon>Ascomycota</taxon>
        <taxon>Pezizomycotina</taxon>
        <taxon>Eurotiomycetes</taxon>
        <taxon>Eurotiomycetidae</taxon>
        <taxon>Eurotiales</taxon>
        <taxon>Aspergillaceae</taxon>
        <taxon>Penicillium</taxon>
    </lineage>
</organism>
<feature type="transmembrane region" description="Helical" evidence="9">
    <location>
        <begin position="198"/>
        <end position="221"/>
    </location>
</feature>
<feature type="transmembrane region" description="Helical" evidence="9">
    <location>
        <begin position="501"/>
        <end position="523"/>
    </location>
</feature>
<dbReference type="PANTHER" id="PTHR22950:SF458">
    <property type="entry name" value="SODIUM-COUPLED NEUTRAL AMINO ACID TRANSPORTER 11-RELATED"/>
    <property type="match status" value="1"/>
</dbReference>
<feature type="transmembrane region" description="Helical" evidence="9">
    <location>
        <begin position="396"/>
        <end position="419"/>
    </location>
</feature>
<keyword evidence="7 9" id="KW-0472">Membrane</keyword>
<feature type="domain" description="Amino acid transporter transmembrane" evidence="10">
    <location>
        <begin position="167"/>
        <end position="556"/>
    </location>
</feature>
<comment type="subcellular location">
    <subcellularLocation>
        <location evidence="1">Membrane</location>
        <topology evidence="1">Multi-pass membrane protein</topology>
    </subcellularLocation>
</comment>
<feature type="transmembrane region" description="Helical" evidence="9">
    <location>
        <begin position="475"/>
        <end position="495"/>
    </location>
</feature>
<dbReference type="InterPro" id="IPR013057">
    <property type="entry name" value="AA_transpt_TM"/>
</dbReference>
<evidence type="ECO:0000256" key="6">
    <source>
        <dbReference type="ARBA" id="ARBA00022989"/>
    </source>
</evidence>
<name>A0A9W9JTV2_9EURO</name>
<dbReference type="EMBL" id="JAPMSZ010000012">
    <property type="protein sequence ID" value="KAJ5081568.1"/>
    <property type="molecule type" value="Genomic_DNA"/>
</dbReference>
<comment type="similarity">
    <text evidence="2">Belongs to the amino acid/polyamine transporter 2 family.</text>
</comment>
<evidence type="ECO:0000256" key="7">
    <source>
        <dbReference type="ARBA" id="ARBA00023136"/>
    </source>
</evidence>
<dbReference type="Proteomes" id="UP001141434">
    <property type="component" value="Unassembled WGS sequence"/>
</dbReference>
<keyword evidence="12" id="KW-1185">Reference proteome</keyword>
<keyword evidence="6 9" id="KW-1133">Transmembrane helix</keyword>
<evidence type="ECO:0000256" key="4">
    <source>
        <dbReference type="ARBA" id="ARBA00022692"/>
    </source>
</evidence>
<keyword evidence="3" id="KW-0813">Transport</keyword>
<feature type="transmembrane region" description="Helical" evidence="9">
    <location>
        <begin position="360"/>
        <end position="384"/>
    </location>
</feature>
<dbReference type="GO" id="GO:0015179">
    <property type="term" value="F:L-amino acid transmembrane transporter activity"/>
    <property type="evidence" value="ECO:0007669"/>
    <property type="project" value="TreeGrafter"/>
</dbReference>
<dbReference type="GeneID" id="81399526"/>
<evidence type="ECO:0000256" key="3">
    <source>
        <dbReference type="ARBA" id="ARBA00022448"/>
    </source>
</evidence>
<feature type="compositionally biased region" description="Basic and acidic residues" evidence="8">
    <location>
        <begin position="1"/>
        <end position="16"/>
    </location>
</feature>
<dbReference type="OrthoDB" id="28208at2759"/>
<evidence type="ECO:0000256" key="5">
    <source>
        <dbReference type="ARBA" id="ARBA00022970"/>
    </source>
</evidence>
<feature type="compositionally biased region" description="Low complexity" evidence="8">
    <location>
        <begin position="43"/>
        <end position="60"/>
    </location>
</feature>
<feature type="transmembrane region" description="Helical" evidence="9">
    <location>
        <begin position="173"/>
        <end position="192"/>
    </location>
</feature>
<reference evidence="11" key="1">
    <citation type="submission" date="2022-11" db="EMBL/GenBank/DDBJ databases">
        <authorList>
            <person name="Petersen C."/>
        </authorList>
    </citation>
    <scope>NUCLEOTIDE SEQUENCE</scope>
    <source>
        <strain evidence="11">IBT 34128</strain>
    </source>
</reference>
<dbReference type="PANTHER" id="PTHR22950">
    <property type="entry name" value="AMINO ACID TRANSPORTER"/>
    <property type="match status" value="1"/>
</dbReference>
<dbReference type="AlphaFoldDB" id="A0A9W9JTV2"/>
<evidence type="ECO:0000313" key="11">
    <source>
        <dbReference type="EMBL" id="KAJ5081568.1"/>
    </source>
</evidence>
<feature type="transmembrane region" description="Helical" evidence="9">
    <location>
        <begin position="320"/>
        <end position="340"/>
    </location>
</feature>
<feature type="region of interest" description="Disordered" evidence="8">
    <location>
        <begin position="1"/>
        <end position="110"/>
    </location>
</feature>
<feature type="transmembrane region" description="Helical" evidence="9">
    <location>
        <begin position="535"/>
        <end position="557"/>
    </location>
</feature>
<protein>
    <recommendedName>
        <fullName evidence="10">Amino acid transporter transmembrane domain-containing protein</fullName>
    </recommendedName>
</protein>
<keyword evidence="4 9" id="KW-0812">Transmembrane</keyword>
<evidence type="ECO:0000256" key="2">
    <source>
        <dbReference type="ARBA" id="ARBA00008066"/>
    </source>
</evidence>
<feature type="transmembrane region" description="Helical" evidence="9">
    <location>
        <begin position="439"/>
        <end position="463"/>
    </location>
</feature>
<dbReference type="GO" id="GO:0005783">
    <property type="term" value="C:endoplasmic reticulum"/>
    <property type="evidence" value="ECO:0007669"/>
    <property type="project" value="TreeGrafter"/>
</dbReference>